<name>A0A8J5C8L9_ZINOF</name>
<evidence type="ECO:0000256" key="1">
    <source>
        <dbReference type="SAM" id="MobiDB-lite"/>
    </source>
</evidence>
<gene>
    <name evidence="5" type="ORF">ZIOFF_068711</name>
</gene>
<dbReference type="EMBL" id="JACMSC010000019">
    <property type="protein sequence ID" value="KAG6474772.1"/>
    <property type="molecule type" value="Genomic_DNA"/>
</dbReference>
<dbReference type="PANTHER" id="PTHR46634:SF3">
    <property type="entry name" value="M REDUCTASE II SUBUNIT GAMMA, PUTATIVE (DUF3741)-RELATED"/>
    <property type="match status" value="1"/>
</dbReference>
<dbReference type="PANTHER" id="PTHR46634">
    <property type="entry name" value="M REDUCTASE II SUBUNIT GAMMA, PUTATIVE (DUF3741)-RELATED"/>
    <property type="match status" value="1"/>
</dbReference>
<comment type="caution">
    <text evidence="5">The sequence shown here is derived from an EMBL/GenBank/DDBJ whole genome shotgun (WGS) entry which is preliminary data.</text>
</comment>
<evidence type="ECO:0008006" key="7">
    <source>
        <dbReference type="Google" id="ProtNLM"/>
    </source>
</evidence>
<feature type="region of interest" description="Disordered" evidence="1">
    <location>
        <begin position="538"/>
        <end position="558"/>
    </location>
</feature>
<organism evidence="5 6">
    <name type="scientific">Zingiber officinale</name>
    <name type="common">Ginger</name>
    <name type="synonym">Amomum zingiber</name>
    <dbReference type="NCBI Taxonomy" id="94328"/>
    <lineage>
        <taxon>Eukaryota</taxon>
        <taxon>Viridiplantae</taxon>
        <taxon>Streptophyta</taxon>
        <taxon>Embryophyta</taxon>
        <taxon>Tracheophyta</taxon>
        <taxon>Spermatophyta</taxon>
        <taxon>Magnoliopsida</taxon>
        <taxon>Liliopsida</taxon>
        <taxon>Zingiberales</taxon>
        <taxon>Zingiberaceae</taxon>
        <taxon>Zingiber</taxon>
    </lineage>
</organism>
<reference evidence="5 6" key="1">
    <citation type="submission" date="2020-08" db="EMBL/GenBank/DDBJ databases">
        <title>Plant Genome Project.</title>
        <authorList>
            <person name="Zhang R.-G."/>
        </authorList>
    </citation>
    <scope>NUCLEOTIDE SEQUENCE [LARGE SCALE GENOMIC DNA]</scope>
    <source>
        <tissue evidence="5">Rhizome</tissue>
    </source>
</reference>
<protein>
    <recommendedName>
        <fullName evidence="7">DUF3741 domain-containing protein</fullName>
    </recommendedName>
</protein>
<dbReference type="InterPro" id="IPR032795">
    <property type="entry name" value="DUF3741-assoc"/>
</dbReference>
<feature type="domain" description="DUF3741" evidence="2">
    <location>
        <begin position="209"/>
        <end position="252"/>
    </location>
</feature>
<feature type="region of interest" description="Disordered" evidence="1">
    <location>
        <begin position="49"/>
        <end position="84"/>
    </location>
</feature>
<keyword evidence="6" id="KW-1185">Reference proteome</keyword>
<dbReference type="InterPro" id="IPR025486">
    <property type="entry name" value="DUF4378"/>
</dbReference>
<dbReference type="OrthoDB" id="1932693at2759"/>
<dbReference type="AlphaFoldDB" id="A0A8J5C8L9"/>
<evidence type="ECO:0000259" key="3">
    <source>
        <dbReference type="Pfam" id="PF14309"/>
    </source>
</evidence>
<dbReference type="InterPro" id="IPR022212">
    <property type="entry name" value="DUF3741"/>
</dbReference>
<proteinExistence type="predicted"/>
<evidence type="ECO:0000313" key="5">
    <source>
        <dbReference type="EMBL" id="KAG6474772.1"/>
    </source>
</evidence>
<dbReference type="Proteomes" id="UP000734854">
    <property type="component" value="Unassembled WGS sequence"/>
</dbReference>
<evidence type="ECO:0000313" key="6">
    <source>
        <dbReference type="Proteomes" id="UP000734854"/>
    </source>
</evidence>
<feature type="compositionally biased region" description="Basic and acidic residues" evidence="1">
    <location>
        <begin position="64"/>
        <end position="76"/>
    </location>
</feature>
<dbReference type="Pfam" id="PF14309">
    <property type="entry name" value="DUF4378"/>
    <property type="match status" value="1"/>
</dbReference>
<feature type="domain" description="DUF3741" evidence="4">
    <location>
        <begin position="101"/>
        <end position="121"/>
    </location>
</feature>
<accession>A0A8J5C8L9</accession>
<dbReference type="Pfam" id="PF12552">
    <property type="entry name" value="DUF3741"/>
    <property type="match status" value="1"/>
</dbReference>
<dbReference type="Pfam" id="PF14383">
    <property type="entry name" value="VARLMGL"/>
    <property type="match status" value="1"/>
</dbReference>
<feature type="domain" description="DUF4378" evidence="3">
    <location>
        <begin position="767"/>
        <end position="923"/>
    </location>
</feature>
<evidence type="ECO:0000259" key="4">
    <source>
        <dbReference type="Pfam" id="PF14383"/>
    </source>
</evidence>
<sequence>MVSLASEMDPLDSFPGCMGRMINMFDDGTSITRTKMVTERPHRDVMTNCADIPNEPIDPVGAKMEGKHIASKDRSSPNKKPSGTPIKMLMSQEMLGDIEFGQKPPSVVARLMGLDSLPMQQPVLVDKNVRNKGHLFDDLTELQPHRQNEVDCFDKFMVCNSQSFIHGETFKDVYEVQQPPQKSVWIEKQSLQKERFDDNSYQRRMSLVRQKFNEAKLLATNEEFIDSKEFQDAVEVLNSNRDLFLKFLEESNPLFTKHLIELQSVPIPAQKTRITVLKPSSTTVKKIDKHIERQLLTDSVESIRKDNNHHYWTRELLQPKGQNLSQSTRIVVLKPCRERTDCVMTKLPNNLPKLTDGPLSGEAMANGELTGSREIDKGIVHQLQESLSYNKEDVFLSSVLSNGYIGDESSFNQSESEYMEDDIGSTSDMENATPATEHSCSCMHNIYSPISAPSFTRVSHSPESSVTREAKKRLSERLALVASSDNCHEPSELCRTSSTLGEMLAISELKIERSKDGLALSRSKSSKEENDTMISSAFLSSSGSKNDENLHGSLSRSKSVPLSPSACEVDMLNGEISGPLLGKPIVQIEGPKTNNRRSSFKDMVSSFFFSRSKRSSRGKSFRSASVQDERVQLQSFSSNSKLNDDFSESFEETPSAEIIQCTENLHDESTEGIFHKGVDSLEKPEIMGNCNQSCFSQTLAADDVNNAMSQFCASAISGRPQALSRSPPIESVPRSLMRSSPYIDVASVKPLMPSMIISKADEEYDQFVFVRKLIQSSGLENKKSMIFGRWHLLDSPLNPSLLYDSLHMDDEEAKRTVSHRLLFDAVNEALLDISQSTLFAACHGHHKFDVMGVSTSGEVWTTLRNRLSDEKLVPSEPISSSAVIEWIVKNEVTGTSWIESKWLEICEFCKDIAGKVLEDLIEEAL</sequence>
<evidence type="ECO:0000259" key="2">
    <source>
        <dbReference type="Pfam" id="PF12552"/>
    </source>
</evidence>